<dbReference type="Proteomes" id="UP000190744">
    <property type="component" value="Unassembled WGS sequence"/>
</dbReference>
<keyword evidence="2" id="KW-0819">tRNA processing</keyword>
<dbReference type="PANTHER" id="PTHR15441:SF2">
    <property type="entry name" value="RIBONUCLEASE P_MRP PROTEIN SUBUNIT POP5"/>
    <property type="match status" value="1"/>
</dbReference>
<dbReference type="GO" id="GO:0000172">
    <property type="term" value="C:ribonuclease MRP complex"/>
    <property type="evidence" value="ECO:0007669"/>
    <property type="project" value="TreeGrafter"/>
</dbReference>
<organism evidence="3 4">
    <name type="scientific">Penicillium brasilianum</name>
    <dbReference type="NCBI Taxonomy" id="104259"/>
    <lineage>
        <taxon>Eukaryota</taxon>
        <taxon>Fungi</taxon>
        <taxon>Dikarya</taxon>
        <taxon>Ascomycota</taxon>
        <taxon>Pezizomycotina</taxon>
        <taxon>Eurotiomycetes</taxon>
        <taxon>Eurotiomycetidae</taxon>
        <taxon>Eurotiales</taxon>
        <taxon>Aspergillaceae</taxon>
        <taxon>Penicillium</taxon>
    </lineage>
</organism>
<dbReference type="GO" id="GO:0033204">
    <property type="term" value="F:ribonuclease P RNA binding"/>
    <property type="evidence" value="ECO:0007669"/>
    <property type="project" value="TreeGrafter"/>
</dbReference>
<dbReference type="GO" id="GO:0030681">
    <property type="term" value="C:multimeric ribonuclease P complex"/>
    <property type="evidence" value="ECO:0007669"/>
    <property type="project" value="TreeGrafter"/>
</dbReference>
<dbReference type="EMBL" id="LJBN01000118">
    <property type="protein sequence ID" value="OOQ88559.1"/>
    <property type="molecule type" value="Genomic_DNA"/>
</dbReference>
<evidence type="ECO:0000256" key="1">
    <source>
        <dbReference type="ARBA" id="ARBA00010800"/>
    </source>
</evidence>
<proteinExistence type="inferred from homology"/>
<comment type="caution">
    <text evidence="3">The sequence shown here is derived from an EMBL/GenBank/DDBJ whole genome shotgun (WGS) entry which is preliminary data.</text>
</comment>
<evidence type="ECO:0000313" key="3">
    <source>
        <dbReference type="EMBL" id="OOQ88559.1"/>
    </source>
</evidence>
<dbReference type="Gene3D" id="3.30.70.3250">
    <property type="entry name" value="Ribonuclease P, Pop5 subunit"/>
    <property type="match status" value="2"/>
</dbReference>
<dbReference type="GO" id="GO:0001682">
    <property type="term" value="P:tRNA 5'-leader removal"/>
    <property type="evidence" value="ECO:0007669"/>
    <property type="project" value="InterPro"/>
</dbReference>
<dbReference type="SUPFAM" id="SSF160350">
    <property type="entry name" value="Rnp2-like"/>
    <property type="match status" value="2"/>
</dbReference>
<evidence type="ECO:0000256" key="2">
    <source>
        <dbReference type="ARBA" id="ARBA00022694"/>
    </source>
</evidence>
<dbReference type="Pfam" id="PF01900">
    <property type="entry name" value="RNase_P_Rpp14"/>
    <property type="match status" value="2"/>
</dbReference>
<accession>A0A1S9RSN8</accession>
<evidence type="ECO:0000313" key="4">
    <source>
        <dbReference type="Proteomes" id="UP000190744"/>
    </source>
</evidence>
<dbReference type="InterPro" id="IPR038085">
    <property type="entry name" value="Rnp2-like_sf"/>
</dbReference>
<sequence>MVRLKNRYLLLDILYPDPTTWPSSKTVSPGPHAAQLAIHAPTSDALTPGLLAKMIREEVGEMYGDWGVGKLGGASAMGVQGMLLLLLNRSICPAPDLRQSSGENIRTDQTGYLVKYLSPATSTAIIRCPRASFRLVWSALTYMSHVPAVTEPGTGAGQRRPNGGRERPCVFRVLRVSGTMRKAEEEAIRRARREIVRVRGAEEKGVLGDLISGAEKGMMGKSVMTSVMDVSEDEDEGMFDDDD</sequence>
<dbReference type="PANTHER" id="PTHR15441">
    <property type="entry name" value="RIBONUCLEASE P PROTEIN SUBUNIT P14"/>
    <property type="match status" value="1"/>
</dbReference>
<name>A0A1S9RSN8_PENBI</name>
<comment type="similarity">
    <text evidence="1">Belongs to the eukaryotic/archaeal RNase P protein component 2 family.</text>
</comment>
<dbReference type="InterPro" id="IPR002759">
    <property type="entry name" value="Pop5/Rpp14/Rnp2-like"/>
</dbReference>
<gene>
    <name evidence="3" type="ORF">PEBR_12650</name>
</gene>
<dbReference type="GO" id="GO:0005730">
    <property type="term" value="C:nucleolus"/>
    <property type="evidence" value="ECO:0007669"/>
    <property type="project" value="TreeGrafter"/>
</dbReference>
<protein>
    <submittedName>
        <fullName evidence="3">Rpp14 family</fullName>
    </submittedName>
</protein>
<reference evidence="4" key="1">
    <citation type="submission" date="2015-09" db="EMBL/GenBank/DDBJ databases">
        <authorList>
            <person name="Fill T.P."/>
            <person name="Baretta J.F."/>
            <person name="de Almeida L.G."/>
            <person name="Rocha M."/>
            <person name="de Souza D.H."/>
            <person name="Malavazi I."/>
            <person name="Cerdeira L.T."/>
            <person name="Hong H."/>
            <person name="Samborskyy M."/>
            <person name="de Vasconcelos A.T."/>
            <person name="Leadlay P."/>
            <person name="Rodrigues-Filho E."/>
        </authorList>
    </citation>
    <scope>NUCLEOTIDE SEQUENCE [LARGE SCALE GENOMIC DNA]</scope>
    <source>
        <strain evidence="4">LaBioMMi 136</strain>
    </source>
</reference>
<dbReference type="AlphaFoldDB" id="A0A1S9RSN8"/>